<dbReference type="Proteomes" id="UP000016035">
    <property type="component" value="Unassembled WGS sequence"/>
</dbReference>
<dbReference type="HOGENOM" id="CLU_1413252_0_0_6"/>
<dbReference type="AlphaFoldDB" id="A0A0E2KZ86"/>
<gene>
    <name evidence="1" type="ORF">G925_04043</name>
</gene>
<dbReference type="EMBL" id="AWBU01000025">
    <property type="protein sequence ID" value="EQX24522.1"/>
    <property type="molecule type" value="Genomic_DNA"/>
</dbReference>
<accession>A0A0E2KZ86</accession>
<name>A0A0E2KZ86_ECOU3</name>
<evidence type="ECO:0000313" key="1">
    <source>
        <dbReference type="EMBL" id="EQX24522.1"/>
    </source>
</evidence>
<reference evidence="2" key="1">
    <citation type="submission" date="2013-07" db="EMBL/GenBank/DDBJ databases">
        <title>The genome sequence of Escherichia coli UMEA 3162-1.</title>
        <authorList>
            <consortium name="The Broad Institute Genome Sequencing Platform"/>
            <consortium name="The Broad Institute Genome Sequencing Center for Infectious Disease"/>
            <person name="Feldgarden M."/>
            <person name="Frimodt-Moller N."/>
            <person name="Leihof R.F."/>
            <person name="Rasmussen L."/>
            <person name="Young S.K."/>
            <person name="Zeng Q."/>
            <person name="Gargeya S."/>
            <person name="Abouelleil A."/>
            <person name="Alvarado L."/>
            <person name="Berlin A.M."/>
            <person name="Chapman S.B."/>
            <person name="Gainer-Dewar J."/>
            <person name="Goldberg J."/>
            <person name="Gnerre S."/>
            <person name="Griggs A."/>
            <person name="Gujja S."/>
            <person name="Hansen M."/>
            <person name="Howarth C."/>
            <person name="Imamovic A."/>
            <person name="Larimer J."/>
            <person name="McCowan C."/>
            <person name="Murphy C."/>
            <person name="Pearson M."/>
            <person name="Poon T."/>
            <person name="Priest M."/>
            <person name="Roberts A."/>
            <person name="Saif S."/>
            <person name="Shea T."/>
            <person name="Sykes S."/>
            <person name="Wortman J."/>
            <person name="Nusbaum C."/>
            <person name="Birren B."/>
        </authorList>
    </citation>
    <scope>NUCLEOTIDE SEQUENCE [LARGE SCALE GENOMIC DNA]</scope>
    <source>
        <strain evidence="2">UMEA 3162-1</strain>
    </source>
</reference>
<evidence type="ECO:0008006" key="3">
    <source>
        <dbReference type="Google" id="ProtNLM"/>
    </source>
</evidence>
<comment type="caution">
    <text evidence="1">The sequence shown here is derived from an EMBL/GenBank/DDBJ whole genome shotgun (WGS) entry which is preliminary data.</text>
</comment>
<sequence>MFWRKGPACKQEELSGLDPEQFHPISDAVAQYQDSLYTIIETESGDRKLEIVKLDDPNLIINKRFNAGKRHGYLLTRAEGWVNHSSLHVFESDGPLILLDNRSPDEREAHLNDHPFLRRWYARDNRYVYSFDGAQLWRYRTADPKQVRLIWKEQHSGYGYGVNYKTGYLDGKITDDGEFIPAPRNEATK</sequence>
<organism evidence="1 2">
    <name type="scientific">Escherichia coli (strain UMEA 3162-1)</name>
    <dbReference type="NCBI Taxonomy" id="1281200"/>
    <lineage>
        <taxon>Bacteria</taxon>
        <taxon>Pseudomonadati</taxon>
        <taxon>Pseudomonadota</taxon>
        <taxon>Gammaproteobacteria</taxon>
        <taxon>Enterobacterales</taxon>
        <taxon>Enterobacteriaceae</taxon>
        <taxon>Escherichia</taxon>
    </lineage>
</organism>
<dbReference type="PATRIC" id="fig|1281200.3.peg.4187"/>
<protein>
    <recommendedName>
        <fullName evidence="3">Lipoprotein</fullName>
    </recommendedName>
</protein>
<proteinExistence type="predicted"/>
<evidence type="ECO:0000313" key="2">
    <source>
        <dbReference type="Proteomes" id="UP000016035"/>
    </source>
</evidence>